<dbReference type="EMBL" id="AABVCV010000003">
    <property type="protein sequence ID" value="EAJ1253961.1"/>
    <property type="molecule type" value="Genomic_DNA"/>
</dbReference>
<dbReference type="SMART" id="SM00530">
    <property type="entry name" value="HTH_XRE"/>
    <property type="match status" value="1"/>
</dbReference>
<feature type="domain" description="HTH cro/C1-type" evidence="1">
    <location>
        <begin position="21"/>
        <end position="78"/>
    </location>
</feature>
<dbReference type="Gene3D" id="1.10.260.40">
    <property type="entry name" value="lambda repressor-like DNA-binding domains"/>
    <property type="match status" value="1"/>
</dbReference>
<dbReference type="CDD" id="cd00093">
    <property type="entry name" value="HTH_XRE"/>
    <property type="match status" value="1"/>
</dbReference>
<accession>A0A5L8WC52</accession>
<evidence type="ECO:0000259" key="1">
    <source>
        <dbReference type="PROSITE" id="PS50943"/>
    </source>
</evidence>
<dbReference type="EMBL" id="AACKMK010000002">
    <property type="protein sequence ID" value="EAK9939588.1"/>
    <property type="molecule type" value="Genomic_DNA"/>
</dbReference>
<proteinExistence type="predicted"/>
<dbReference type="Pfam" id="PF01381">
    <property type="entry name" value="HTH_3"/>
    <property type="match status" value="1"/>
</dbReference>
<dbReference type="AlphaFoldDB" id="A0A5L8WC52"/>
<gene>
    <name evidence="3" type="ORF">A0Y42_01960</name>
    <name evidence="2" type="ORF">A0Y59_01965</name>
</gene>
<name>A0A5L8WC52_CAMLA</name>
<dbReference type="Proteomes" id="UP000533324">
    <property type="component" value="Unassembled WGS sequence"/>
</dbReference>
<protein>
    <submittedName>
        <fullName evidence="3">Helix-turn-helix transcriptional regulator</fullName>
    </submittedName>
</protein>
<comment type="caution">
    <text evidence="3">The sequence shown here is derived from an EMBL/GenBank/DDBJ whole genome shotgun (WGS) entry which is preliminary data.</text>
</comment>
<evidence type="ECO:0000313" key="2">
    <source>
        <dbReference type="EMBL" id="EAJ1253961.1"/>
    </source>
</evidence>
<dbReference type="InterPro" id="IPR010982">
    <property type="entry name" value="Lambda_DNA-bd_dom_sf"/>
</dbReference>
<dbReference type="InterPro" id="IPR001387">
    <property type="entry name" value="Cro/C1-type_HTH"/>
</dbReference>
<reference evidence="3 4" key="1">
    <citation type="submission" date="2018-05" db="EMBL/GenBank/DDBJ databases">
        <authorList>
            <consortium name="PulseNet: The National Subtyping Network for Foodborne Disease Surveillance"/>
            <person name="Tarr C.L."/>
            <person name="Trees E."/>
            <person name="Katz L.S."/>
            <person name="Carleton-Romer H.A."/>
            <person name="Stroika S."/>
            <person name="Kucerova Z."/>
            <person name="Roache K.F."/>
            <person name="Sabol A.L."/>
            <person name="Besser J."/>
            <person name="Gerner-Smidt P."/>
        </authorList>
    </citation>
    <scope>NUCLEOTIDE SEQUENCE</scope>
    <source>
        <strain evidence="2 4">1988D-2602</strain>
        <strain evidence="3">2008D-7097</strain>
    </source>
</reference>
<dbReference type="GO" id="GO:0003677">
    <property type="term" value="F:DNA binding"/>
    <property type="evidence" value="ECO:0007669"/>
    <property type="project" value="InterPro"/>
</dbReference>
<dbReference type="SUPFAM" id="SSF47413">
    <property type="entry name" value="lambda repressor-like DNA-binding domains"/>
    <property type="match status" value="1"/>
</dbReference>
<organism evidence="3">
    <name type="scientific">Campylobacter lari</name>
    <dbReference type="NCBI Taxonomy" id="201"/>
    <lineage>
        <taxon>Bacteria</taxon>
        <taxon>Pseudomonadati</taxon>
        <taxon>Campylobacterota</taxon>
        <taxon>Epsilonproteobacteria</taxon>
        <taxon>Campylobacterales</taxon>
        <taxon>Campylobacteraceae</taxon>
        <taxon>Campylobacter</taxon>
    </lineage>
</organism>
<evidence type="ECO:0000313" key="4">
    <source>
        <dbReference type="Proteomes" id="UP000533324"/>
    </source>
</evidence>
<sequence>MIYEFNKNEINLFHKQIAQNVAKIRKEKGYSQLELSLAIGYKSVSLVSGAEAGYKNIHYNIEHLYKIAKILEVDIKEFF</sequence>
<evidence type="ECO:0000313" key="3">
    <source>
        <dbReference type="EMBL" id="EAK9939588.1"/>
    </source>
</evidence>
<dbReference type="PROSITE" id="PS50943">
    <property type="entry name" value="HTH_CROC1"/>
    <property type="match status" value="1"/>
</dbReference>